<feature type="transmembrane region" description="Helical" evidence="6">
    <location>
        <begin position="178"/>
        <end position="197"/>
    </location>
</feature>
<keyword evidence="4 6" id="KW-1133">Transmembrane helix</keyword>
<keyword evidence="2" id="KW-1003">Cell membrane</keyword>
<comment type="caution">
    <text evidence="7">The sequence shown here is derived from an EMBL/GenBank/DDBJ whole genome shotgun (WGS) entry which is preliminary data.</text>
</comment>
<dbReference type="GO" id="GO:0005886">
    <property type="term" value="C:plasma membrane"/>
    <property type="evidence" value="ECO:0007669"/>
    <property type="project" value="UniProtKB-SubCell"/>
</dbReference>
<feature type="transmembrane region" description="Helical" evidence="6">
    <location>
        <begin position="110"/>
        <end position="129"/>
    </location>
</feature>
<keyword evidence="5 6" id="KW-0472">Membrane</keyword>
<keyword evidence="8" id="KW-1185">Reference proteome</keyword>
<evidence type="ECO:0000256" key="4">
    <source>
        <dbReference type="ARBA" id="ARBA00022989"/>
    </source>
</evidence>
<dbReference type="CDD" id="cd06581">
    <property type="entry name" value="TM_PBP1_LivM_like"/>
    <property type="match status" value="1"/>
</dbReference>
<reference evidence="7" key="1">
    <citation type="submission" date="2019-10" db="EMBL/GenBank/DDBJ databases">
        <authorList>
            <person name="Ross D.E."/>
            <person name="Gulliver D."/>
        </authorList>
    </citation>
    <scope>NUCLEOTIDE SEQUENCE</scope>
    <source>
        <strain evidence="7">DER-2019</strain>
    </source>
</reference>
<dbReference type="Proteomes" id="UP000616595">
    <property type="component" value="Unassembled WGS sequence"/>
</dbReference>
<dbReference type="InterPro" id="IPR043428">
    <property type="entry name" value="LivM-like"/>
</dbReference>
<protein>
    <submittedName>
        <fullName evidence="7">Branched-chain amino acid ABC transporter permease</fullName>
    </submittedName>
</protein>
<evidence type="ECO:0000256" key="3">
    <source>
        <dbReference type="ARBA" id="ARBA00022692"/>
    </source>
</evidence>
<dbReference type="PANTHER" id="PTHR30482">
    <property type="entry name" value="HIGH-AFFINITY BRANCHED-CHAIN AMINO ACID TRANSPORT SYSTEM PERMEASE"/>
    <property type="match status" value="1"/>
</dbReference>
<evidence type="ECO:0000313" key="8">
    <source>
        <dbReference type="Proteomes" id="UP000616595"/>
    </source>
</evidence>
<dbReference type="EMBL" id="WJBD01000004">
    <property type="protein sequence ID" value="MBC3887739.1"/>
    <property type="molecule type" value="Genomic_DNA"/>
</dbReference>
<keyword evidence="3 6" id="KW-0812">Transmembrane</keyword>
<organism evidence="7 8">
    <name type="scientific">Acetobacterium paludosum</name>
    <dbReference type="NCBI Taxonomy" id="52693"/>
    <lineage>
        <taxon>Bacteria</taxon>
        <taxon>Bacillati</taxon>
        <taxon>Bacillota</taxon>
        <taxon>Clostridia</taxon>
        <taxon>Eubacteriales</taxon>
        <taxon>Eubacteriaceae</taxon>
        <taxon>Acetobacterium</taxon>
    </lineage>
</organism>
<feature type="transmembrane region" description="Helical" evidence="6">
    <location>
        <begin position="43"/>
        <end position="60"/>
    </location>
</feature>
<feature type="transmembrane region" description="Helical" evidence="6">
    <location>
        <begin position="308"/>
        <end position="329"/>
    </location>
</feature>
<feature type="transmembrane region" description="Helical" evidence="6">
    <location>
        <begin position="260"/>
        <end position="288"/>
    </location>
</feature>
<feature type="transmembrane region" description="Helical" evidence="6">
    <location>
        <begin position="16"/>
        <end position="36"/>
    </location>
</feature>
<dbReference type="PANTHER" id="PTHR30482:SF10">
    <property type="entry name" value="HIGH-AFFINITY BRANCHED-CHAIN AMINO ACID TRANSPORT PROTEIN BRAE"/>
    <property type="match status" value="1"/>
</dbReference>
<evidence type="ECO:0000256" key="6">
    <source>
        <dbReference type="SAM" id="Phobius"/>
    </source>
</evidence>
<accession>A0A923HW81</accession>
<sequence>MKNTQNSLGAYLKKHWKTVVFLVLVLIGIGIADQFVNSFMRRLLNLSAIYTIVALSMNLVNGFTGQFSLGQAGFMAIGAYTVAIFTVPVGLRSTIFYLAPMAPLLANIQLPFVVALILGGFLSAGVAFLIGSPCLRLRGDYLAIATLGFSEIIRIIFTNTQTITNGALGIKSIPTINSLWWTFGIALIVIIACFLLINSSYGRAFKSVREDEIAAEAMGVSLFKTKMTAFLISAFFTGIGGGLYAALLGTVDPKQFYFTLTYNFLLIIVLGGMGSISGTIIASFVVTLGQEALRFLDEPMAFGLDLPIFRPGLRMVVFSFLLMVVVLFYRKGLMGTNELTWNFIINKYRSIKSRFTKKAASAQGGDSK</sequence>
<dbReference type="AlphaFoldDB" id="A0A923HW81"/>
<comment type="subcellular location">
    <subcellularLocation>
        <location evidence="1">Cell membrane</location>
        <topology evidence="1">Multi-pass membrane protein</topology>
    </subcellularLocation>
</comment>
<feature type="transmembrane region" description="Helical" evidence="6">
    <location>
        <begin position="227"/>
        <end position="248"/>
    </location>
</feature>
<evidence type="ECO:0000256" key="1">
    <source>
        <dbReference type="ARBA" id="ARBA00004651"/>
    </source>
</evidence>
<evidence type="ECO:0000313" key="7">
    <source>
        <dbReference type="EMBL" id="MBC3887739.1"/>
    </source>
</evidence>
<proteinExistence type="predicted"/>
<feature type="transmembrane region" description="Helical" evidence="6">
    <location>
        <begin position="72"/>
        <end position="98"/>
    </location>
</feature>
<feature type="transmembrane region" description="Helical" evidence="6">
    <location>
        <begin position="141"/>
        <end position="157"/>
    </location>
</feature>
<dbReference type="GO" id="GO:0015658">
    <property type="term" value="F:branched-chain amino acid transmembrane transporter activity"/>
    <property type="evidence" value="ECO:0007669"/>
    <property type="project" value="InterPro"/>
</dbReference>
<dbReference type="RefSeq" id="WP_148566723.1">
    <property type="nucleotide sequence ID" value="NZ_RXYA01000005.1"/>
</dbReference>
<reference evidence="7" key="2">
    <citation type="submission" date="2020-10" db="EMBL/GenBank/DDBJ databases">
        <title>Comparative genomics of the Acetobacterium genus.</title>
        <authorList>
            <person name="Marshall C."/>
            <person name="May H."/>
            <person name="Norman S."/>
        </authorList>
    </citation>
    <scope>NUCLEOTIDE SEQUENCE</scope>
    <source>
        <strain evidence="7">DER-2019</strain>
    </source>
</reference>
<dbReference type="OrthoDB" id="9789927at2"/>
<gene>
    <name evidence="7" type="ORF">GH810_05395</name>
</gene>
<evidence type="ECO:0000256" key="2">
    <source>
        <dbReference type="ARBA" id="ARBA00022475"/>
    </source>
</evidence>
<name>A0A923HW81_9FIRM</name>
<dbReference type="Pfam" id="PF02653">
    <property type="entry name" value="BPD_transp_2"/>
    <property type="match status" value="1"/>
</dbReference>
<evidence type="ECO:0000256" key="5">
    <source>
        <dbReference type="ARBA" id="ARBA00023136"/>
    </source>
</evidence>
<dbReference type="InterPro" id="IPR001851">
    <property type="entry name" value="ABC_transp_permease"/>
</dbReference>